<name>A0ABC8QI58_9RALS</name>
<evidence type="ECO:0000313" key="1">
    <source>
        <dbReference type="EMBL" id="CAJ0797242.1"/>
    </source>
</evidence>
<protein>
    <submittedName>
        <fullName evidence="1">Uncharacterized protein</fullName>
    </submittedName>
</protein>
<organism evidence="1 2">
    <name type="scientific">Ralstonia holmesii</name>
    <dbReference type="NCBI Taxonomy" id="3058602"/>
    <lineage>
        <taxon>Bacteria</taxon>
        <taxon>Pseudomonadati</taxon>
        <taxon>Pseudomonadota</taxon>
        <taxon>Betaproteobacteria</taxon>
        <taxon>Burkholderiales</taxon>
        <taxon>Burkholderiaceae</taxon>
        <taxon>Ralstonia</taxon>
    </lineage>
</organism>
<dbReference type="AlphaFoldDB" id="A0ABC8QI58"/>
<evidence type="ECO:0000313" key="2">
    <source>
        <dbReference type="Proteomes" id="UP001189663"/>
    </source>
</evidence>
<accession>A0ABC8QI58</accession>
<dbReference type="EMBL" id="CATZAT010000007">
    <property type="protein sequence ID" value="CAJ0797242.1"/>
    <property type="molecule type" value="Genomic_DNA"/>
</dbReference>
<dbReference type="Proteomes" id="UP001189663">
    <property type="component" value="Unassembled WGS sequence"/>
</dbReference>
<reference evidence="1 2" key="1">
    <citation type="submission" date="2023-07" db="EMBL/GenBank/DDBJ databases">
        <authorList>
            <person name="Peeters C."/>
        </authorList>
    </citation>
    <scope>NUCLEOTIDE SEQUENCE [LARGE SCALE GENOMIC DNA]</scope>
    <source>
        <strain evidence="1 2">LMG 18096</strain>
    </source>
</reference>
<comment type="caution">
    <text evidence="1">The sequence shown here is derived from an EMBL/GenBank/DDBJ whole genome shotgun (WGS) entry which is preliminary data.</text>
</comment>
<proteinExistence type="predicted"/>
<keyword evidence="2" id="KW-1185">Reference proteome</keyword>
<sequence>MRVNQQTPLGKLKATIRAALCHTCVTLWRVCMFVRGALPWA</sequence>
<gene>
    <name evidence="1" type="ORF">LMG18096_03376</name>
</gene>